<evidence type="ECO:0000313" key="2">
    <source>
        <dbReference type="Proteomes" id="UP001336835"/>
    </source>
</evidence>
<comment type="caution">
    <text evidence="1">The sequence shown here is derived from an EMBL/GenBank/DDBJ whole genome shotgun (WGS) entry which is preliminary data.</text>
</comment>
<dbReference type="Proteomes" id="UP001336835">
    <property type="component" value="Unassembled WGS sequence"/>
</dbReference>
<proteinExistence type="predicted"/>
<reference evidence="1 2" key="1">
    <citation type="submission" date="2024-01" db="EMBL/GenBank/DDBJ databases">
        <title>Pedobacter sp. nov., isolated from fresh soil.</title>
        <authorList>
            <person name="Le N.T.T."/>
        </authorList>
    </citation>
    <scope>NUCLEOTIDE SEQUENCE [LARGE SCALE GENOMIC DNA]</scope>
    <source>
        <strain evidence="1 2">KR3-3</strain>
    </source>
</reference>
<sequence length="262" mass="29262">MKIETLKKISLILLVGVICGACKKNSLATYSNEKDERSVYFPLAETTNTVTVSFGYAQSQVSDSLIAIPIRTIGAPVGADQSYKLDIGANSTMKAGTDYDILNPTTAIKAGLVADTLKIKLKRTQQIRSDSLFLYLELQPNEYFAQRYQTGKINGTSRTFTRLRIKLDDIAGPPPYWIAGHPALSIMTDYFGAYSTLKFQLWLTRYNLNAVDLMDPNWSKNNFSRIVAYSSGLKAYLQQMQLDKTPIYEANGTLMAMGRYAR</sequence>
<protein>
    <submittedName>
        <fullName evidence="1">DUF4843 domain-containing protein</fullName>
    </submittedName>
</protein>
<accession>A0ABU7I417</accession>
<organism evidence="1 2">
    <name type="scientific">Pedobacter albus</name>
    <dbReference type="NCBI Taxonomy" id="3113905"/>
    <lineage>
        <taxon>Bacteria</taxon>
        <taxon>Pseudomonadati</taxon>
        <taxon>Bacteroidota</taxon>
        <taxon>Sphingobacteriia</taxon>
        <taxon>Sphingobacteriales</taxon>
        <taxon>Sphingobacteriaceae</taxon>
        <taxon>Pedobacter</taxon>
    </lineage>
</organism>
<keyword evidence="2" id="KW-1185">Reference proteome</keyword>
<gene>
    <name evidence="1" type="ORF">VRU48_03715</name>
</gene>
<name>A0ABU7I417_9SPHI</name>
<dbReference type="Pfam" id="PF16132">
    <property type="entry name" value="DUF4843"/>
    <property type="match status" value="1"/>
</dbReference>
<dbReference type="EMBL" id="JAZDQT010000001">
    <property type="protein sequence ID" value="MEE1944202.1"/>
    <property type="molecule type" value="Genomic_DNA"/>
</dbReference>
<evidence type="ECO:0000313" key="1">
    <source>
        <dbReference type="EMBL" id="MEE1944202.1"/>
    </source>
</evidence>
<dbReference type="InterPro" id="IPR032299">
    <property type="entry name" value="DUF4843"/>
</dbReference>
<dbReference type="RefSeq" id="WP_330106577.1">
    <property type="nucleotide sequence ID" value="NZ_JAZDQT010000001.1"/>
</dbReference>